<dbReference type="AlphaFoldDB" id="A0A450SQR1"/>
<keyword evidence="1" id="KW-0472">Membrane</keyword>
<keyword evidence="1" id="KW-1133">Transmembrane helix</keyword>
<dbReference type="Pfam" id="PF13386">
    <property type="entry name" value="DsbD_2"/>
    <property type="match status" value="1"/>
</dbReference>
<name>A0A450SQR1_9GAMM</name>
<feature type="transmembrane region" description="Helical" evidence="1">
    <location>
        <begin position="124"/>
        <end position="148"/>
    </location>
</feature>
<feature type="transmembrane region" description="Helical" evidence="1">
    <location>
        <begin position="154"/>
        <end position="178"/>
    </location>
</feature>
<protein>
    <submittedName>
        <fullName evidence="3">Thiol:disulfide interchange protein DsbD</fullName>
    </submittedName>
</protein>
<feature type="transmembrane region" description="Helical" evidence="1">
    <location>
        <begin position="46"/>
        <end position="64"/>
    </location>
</feature>
<reference evidence="3" key="1">
    <citation type="submission" date="2019-02" db="EMBL/GenBank/DDBJ databases">
        <authorList>
            <person name="Gruber-Vodicka R. H."/>
            <person name="Seah K. B. B."/>
        </authorList>
    </citation>
    <scope>NUCLEOTIDE SEQUENCE</scope>
    <source>
        <strain evidence="3">BECK_DK161</strain>
    </source>
</reference>
<gene>
    <name evidence="3" type="ORF">BECKDK2373C_GA0170839_105315</name>
</gene>
<dbReference type="InterPro" id="IPR039447">
    <property type="entry name" value="UreH-like_TM_dom"/>
</dbReference>
<evidence type="ECO:0000256" key="1">
    <source>
        <dbReference type="SAM" id="Phobius"/>
    </source>
</evidence>
<proteinExistence type="predicted"/>
<feature type="transmembrane region" description="Helical" evidence="1">
    <location>
        <begin position="84"/>
        <end position="103"/>
    </location>
</feature>
<accession>A0A450SQR1</accession>
<evidence type="ECO:0000259" key="2">
    <source>
        <dbReference type="Pfam" id="PF13386"/>
    </source>
</evidence>
<sequence length="215" mass="22030">MEAMTLERVGLLSTWMLGVSVGLTLCSASCLPYMGSWILGRNQKTSAILADTGLFAFGRILAYATLGATAGGLGEALLRHLQSGVGNILMGAASILAGVWLIGARQRTHHACRPGGGAHLPPLLLGYSLGFVPCAPLAALLTISALAGGGIGMGMAYGIAFGLGAALTPLFVILPLLGGLGRALRSGRPWLGSWMTWLAGSILVFIGAYRLSLAL</sequence>
<keyword evidence="1" id="KW-0812">Transmembrane</keyword>
<evidence type="ECO:0000313" key="3">
    <source>
        <dbReference type="EMBL" id="VFJ56386.1"/>
    </source>
</evidence>
<feature type="transmembrane region" description="Helical" evidence="1">
    <location>
        <begin position="12"/>
        <end position="34"/>
    </location>
</feature>
<organism evidence="3">
    <name type="scientific">Candidatus Kentrum sp. DK</name>
    <dbReference type="NCBI Taxonomy" id="2126562"/>
    <lineage>
        <taxon>Bacteria</taxon>
        <taxon>Pseudomonadati</taxon>
        <taxon>Pseudomonadota</taxon>
        <taxon>Gammaproteobacteria</taxon>
        <taxon>Candidatus Kentrum</taxon>
    </lineage>
</organism>
<dbReference type="EMBL" id="CAADEY010000053">
    <property type="protein sequence ID" value="VFJ56386.1"/>
    <property type="molecule type" value="Genomic_DNA"/>
</dbReference>
<feature type="domain" description="Urease accessory protein UreH-like transmembrane" evidence="2">
    <location>
        <begin position="15"/>
        <end position="209"/>
    </location>
</feature>
<feature type="transmembrane region" description="Helical" evidence="1">
    <location>
        <begin position="190"/>
        <end position="209"/>
    </location>
</feature>